<evidence type="ECO:0000313" key="1">
    <source>
        <dbReference type="EMBL" id="KAH7864854.1"/>
    </source>
</evidence>
<organism evidence="1 2">
    <name type="scientific">Vaccinium darrowii</name>
    <dbReference type="NCBI Taxonomy" id="229202"/>
    <lineage>
        <taxon>Eukaryota</taxon>
        <taxon>Viridiplantae</taxon>
        <taxon>Streptophyta</taxon>
        <taxon>Embryophyta</taxon>
        <taxon>Tracheophyta</taxon>
        <taxon>Spermatophyta</taxon>
        <taxon>Magnoliopsida</taxon>
        <taxon>eudicotyledons</taxon>
        <taxon>Gunneridae</taxon>
        <taxon>Pentapetalae</taxon>
        <taxon>asterids</taxon>
        <taxon>Ericales</taxon>
        <taxon>Ericaceae</taxon>
        <taxon>Vaccinioideae</taxon>
        <taxon>Vaccinieae</taxon>
        <taxon>Vaccinium</taxon>
    </lineage>
</organism>
<accession>A0ACB7ZG76</accession>
<evidence type="ECO:0000313" key="2">
    <source>
        <dbReference type="Proteomes" id="UP000828048"/>
    </source>
</evidence>
<dbReference type="Proteomes" id="UP000828048">
    <property type="component" value="Chromosome 12"/>
</dbReference>
<reference evidence="1 2" key="1">
    <citation type="journal article" date="2021" name="Hortic Res">
        <title>High-quality reference genome and annotation aids understanding of berry development for evergreen blueberry (Vaccinium darrowii).</title>
        <authorList>
            <person name="Yu J."/>
            <person name="Hulse-Kemp A.M."/>
            <person name="Babiker E."/>
            <person name="Staton M."/>
        </authorList>
    </citation>
    <scope>NUCLEOTIDE SEQUENCE [LARGE SCALE GENOMIC DNA]</scope>
    <source>
        <strain evidence="2">cv. NJ 8807/NJ 8810</strain>
        <tissue evidence="1">Young leaf</tissue>
    </source>
</reference>
<name>A0ACB7ZG76_9ERIC</name>
<dbReference type="EMBL" id="CM037162">
    <property type="protein sequence ID" value="KAH7864854.1"/>
    <property type="molecule type" value="Genomic_DNA"/>
</dbReference>
<keyword evidence="2" id="KW-1185">Reference proteome</keyword>
<protein>
    <submittedName>
        <fullName evidence="1">Uncharacterized protein</fullName>
    </submittedName>
</protein>
<comment type="caution">
    <text evidence="1">The sequence shown here is derived from an EMBL/GenBank/DDBJ whole genome shotgun (WGS) entry which is preliminary data.</text>
</comment>
<sequence length="220" mass="25688">MEYSSLPRSPKNEEQQVPDTILFSEIVDARVDKETDVTDELESFWGMEEEEDLPEGKNMCGRLNWDFMDWEGFSVGEEEESDQKVADTGMYFQDDNNFNTVKSEKYGFWENDHEEEKQVSLNLSLNYQEVLDAWSDRGPPWADEFSLSVVNNGYVSVQTTHYASLLSSSSSSLLNFVIYGEVPVMEEERRRREASVLRYKEKRQTRLFWSICEESSREDA</sequence>
<gene>
    <name evidence="1" type="ORF">Vadar_034658</name>
</gene>
<proteinExistence type="predicted"/>